<dbReference type="AlphaFoldDB" id="A0A0F9D190"/>
<name>A0A0F9D190_9ZZZZ</name>
<sequence length="175" mass="19993">MSKFICTKCGYRWSETPGCKECRTFGYVVEDTEINHSKLIEALEKQWRLVQVHGYSTLDIASEFGPDLLTIVREHEEQIPEILAEKQRLNRGYKLLIEPTCALCGKTHTSAYQGQCCAVETATRLKSKDAQQKSLIKMLIWGLGHDDIRVLTHPQLAKYMKDKYAIEKAAEITTK</sequence>
<comment type="caution">
    <text evidence="1">The sequence shown here is derived from an EMBL/GenBank/DDBJ whole genome shotgun (WGS) entry which is preliminary data.</text>
</comment>
<organism evidence="1">
    <name type="scientific">marine sediment metagenome</name>
    <dbReference type="NCBI Taxonomy" id="412755"/>
    <lineage>
        <taxon>unclassified sequences</taxon>
        <taxon>metagenomes</taxon>
        <taxon>ecological metagenomes</taxon>
    </lineage>
</organism>
<protein>
    <submittedName>
        <fullName evidence="1">Uncharacterized protein</fullName>
    </submittedName>
</protein>
<proteinExistence type="predicted"/>
<evidence type="ECO:0000313" key="1">
    <source>
        <dbReference type="EMBL" id="KKL05863.1"/>
    </source>
</evidence>
<feature type="non-terminal residue" evidence="1">
    <location>
        <position position="175"/>
    </location>
</feature>
<gene>
    <name evidence="1" type="ORF">LCGC14_2601810</name>
</gene>
<accession>A0A0F9D190</accession>
<dbReference type="EMBL" id="LAZR01043946">
    <property type="protein sequence ID" value="KKL05863.1"/>
    <property type="molecule type" value="Genomic_DNA"/>
</dbReference>
<reference evidence="1" key="1">
    <citation type="journal article" date="2015" name="Nature">
        <title>Complex archaea that bridge the gap between prokaryotes and eukaryotes.</title>
        <authorList>
            <person name="Spang A."/>
            <person name="Saw J.H."/>
            <person name="Jorgensen S.L."/>
            <person name="Zaremba-Niedzwiedzka K."/>
            <person name="Martijn J."/>
            <person name="Lind A.E."/>
            <person name="van Eijk R."/>
            <person name="Schleper C."/>
            <person name="Guy L."/>
            <person name="Ettema T.J."/>
        </authorList>
    </citation>
    <scope>NUCLEOTIDE SEQUENCE</scope>
</reference>